<dbReference type="EMBL" id="SNRW01000275">
    <property type="protein sequence ID" value="KAA6402185.1"/>
    <property type="molecule type" value="Genomic_DNA"/>
</dbReference>
<evidence type="ECO:0000256" key="3">
    <source>
        <dbReference type="ARBA" id="ARBA00022692"/>
    </source>
</evidence>
<protein>
    <recommendedName>
        <fullName evidence="7">Palmitoyltransferase</fullName>
        <ecNumber evidence="7">2.3.1.225</ecNumber>
    </recommendedName>
</protein>
<dbReference type="InterPro" id="IPR039859">
    <property type="entry name" value="PFA4/ZDH16/20/ERF2-like"/>
</dbReference>
<evidence type="ECO:0000313" key="10">
    <source>
        <dbReference type="Proteomes" id="UP000324800"/>
    </source>
</evidence>
<keyword evidence="2 7" id="KW-0808">Transferase</keyword>
<proteinExistence type="inferred from homology"/>
<dbReference type="GO" id="GO:0006612">
    <property type="term" value="P:protein targeting to membrane"/>
    <property type="evidence" value="ECO:0007669"/>
    <property type="project" value="TreeGrafter"/>
</dbReference>
<dbReference type="PROSITE" id="PS50216">
    <property type="entry name" value="DHHC"/>
    <property type="match status" value="1"/>
</dbReference>
<dbReference type="GO" id="GO:0016020">
    <property type="term" value="C:membrane"/>
    <property type="evidence" value="ECO:0007669"/>
    <property type="project" value="UniProtKB-SubCell"/>
</dbReference>
<accession>A0A5J4X6B8</accession>
<keyword evidence="4 7" id="KW-1133">Transmembrane helix</keyword>
<feature type="transmembrane region" description="Helical" evidence="7">
    <location>
        <begin position="253"/>
        <end position="275"/>
    </location>
</feature>
<dbReference type="AlphaFoldDB" id="A0A5J4X6B8"/>
<dbReference type="GO" id="GO:0005783">
    <property type="term" value="C:endoplasmic reticulum"/>
    <property type="evidence" value="ECO:0007669"/>
    <property type="project" value="TreeGrafter"/>
</dbReference>
<dbReference type="Proteomes" id="UP000324800">
    <property type="component" value="Unassembled WGS sequence"/>
</dbReference>
<dbReference type="GO" id="GO:0019706">
    <property type="term" value="F:protein-cysteine S-palmitoyltransferase activity"/>
    <property type="evidence" value="ECO:0007669"/>
    <property type="project" value="UniProtKB-EC"/>
</dbReference>
<name>A0A5J4X6B8_9EUKA</name>
<comment type="caution">
    <text evidence="9">The sequence shown here is derived from an EMBL/GenBank/DDBJ whole genome shotgun (WGS) entry which is preliminary data.</text>
</comment>
<feature type="transmembrane region" description="Helical" evidence="7">
    <location>
        <begin position="6"/>
        <end position="22"/>
    </location>
</feature>
<keyword evidence="5 7" id="KW-0472">Membrane</keyword>
<organism evidence="9 10">
    <name type="scientific">Streblomastix strix</name>
    <dbReference type="NCBI Taxonomy" id="222440"/>
    <lineage>
        <taxon>Eukaryota</taxon>
        <taxon>Metamonada</taxon>
        <taxon>Preaxostyla</taxon>
        <taxon>Oxymonadida</taxon>
        <taxon>Streblomastigidae</taxon>
        <taxon>Streblomastix</taxon>
    </lineage>
</organism>
<feature type="domain" description="Palmitoyltransferase DHHC" evidence="8">
    <location>
        <begin position="155"/>
        <end position="289"/>
    </location>
</feature>
<feature type="transmembrane region" description="Helical" evidence="7">
    <location>
        <begin position="73"/>
        <end position="92"/>
    </location>
</feature>
<reference evidence="9 10" key="1">
    <citation type="submission" date="2019-03" db="EMBL/GenBank/DDBJ databases">
        <title>Single cell metagenomics reveals metabolic interactions within the superorganism composed of flagellate Streblomastix strix and complex community of Bacteroidetes bacteria on its surface.</title>
        <authorList>
            <person name="Treitli S.C."/>
            <person name="Kolisko M."/>
            <person name="Husnik F."/>
            <person name="Keeling P."/>
            <person name="Hampl V."/>
        </authorList>
    </citation>
    <scope>NUCLEOTIDE SEQUENCE [LARGE SCALE GENOMIC DNA]</scope>
    <source>
        <strain evidence="9">ST1C</strain>
    </source>
</reference>
<evidence type="ECO:0000256" key="5">
    <source>
        <dbReference type="ARBA" id="ARBA00023136"/>
    </source>
</evidence>
<dbReference type="GO" id="GO:0005794">
    <property type="term" value="C:Golgi apparatus"/>
    <property type="evidence" value="ECO:0007669"/>
    <property type="project" value="TreeGrafter"/>
</dbReference>
<dbReference type="OrthoDB" id="9898838at2759"/>
<feature type="transmembrane region" description="Helical" evidence="7">
    <location>
        <begin position="199"/>
        <end position="227"/>
    </location>
</feature>
<dbReference type="PANTHER" id="PTHR22883">
    <property type="entry name" value="ZINC FINGER DHHC DOMAIN CONTAINING PROTEIN"/>
    <property type="match status" value="1"/>
</dbReference>
<evidence type="ECO:0000259" key="8">
    <source>
        <dbReference type="Pfam" id="PF01529"/>
    </source>
</evidence>
<feature type="transmembrane region" description="Helical" evidence="7">
    <location>
        <begin position="112"/>
        <end position="128"/>
    </location>
</feature>
<evidence type="ECO:0000256" key="7">
    <source>
        <dbReference type="RuleBase" id="RU079119"/>
    </source>
</evidence>
<dbReference type="Pfam" id="PF01529">
    <property type="entry name" value="DHHC"/>
    <property type="match status" value="1"/>
</dbReference>
<dbReference type="InterPro" id="IPR001594">
    <property type="entry name" value="Palmitoyltrfase_DHHC"/>
</dbReference>
<evidence type="ECO:0000256" key="4">
    <source>
        <dbReference type="ARBA" id="ARBA00022989"/>
    </source>
</evidence>
<dbReference type="EC" id="2.3.1.225" evidence="7"/>
<comment type="domain">
    <text evidence="7">The DHHC domain is required for palmitoyltransferase activity.</text>
</comment>
<comment type="similarity">
    <text evidence="7">Belongs to the DHHC palmitoyltransferase family.</text>
</comment>
<comment type="catalytic activity">
    <reaction evidence="7">
        <text>L-cysteinyl-[protein] + hexadecanoyl-CoA = S-hexadecanoyl-L-cysteinyl-[protein] + CoA</text>
        <dbReference type="Rhea" id="RHEA:36683"/>
        <dbReference type="Rhea" id="RHEA-COMP:10131"/>
        <dbReference type="Rhea" id="RHEA-COMP:11032"/>
        <dbReference type="ChEBI" id="CHEBI:29950"/>
        <dbReference type="ChEBI" id="CHEBI:57287"/>
        <dbReference type="ChEBI" id="CHEBI:57379"/>
        <dbReference type="ChEBI" id="CHEBI:74151"/>
        <dbReference type="EC" id="2.3.1.225"/>
    </reaction>
</comment>
<evidence type="ECO:0000256" key="2">
    <source>
        <dbReference type="ARBA" id="ARBA00022679"/>
    </source>
</evidence>
<keyword evidence="3 7" id="KW-0812">Transmembrane</keyword>
<keyword evidence="6 7" id="KW-0012">Acyltransferase</keyword>
<evidence type="ECO:0000256" key="1">
    <source>
        <dbReference type="ARBA" id="ARBA00004141"/>
    </source>
</evidence>
<gene>
    <name evidence="9" type="ORF">EZS28_002295</name>
</gene>
<evidence type="ECO:0000313" key="9">
    <source>
        <dbReference type="EMBL" id="KAA6402185.1"/>
    </source>
</evidence>
<sequence>MHIKTDIAVITIYLLVEGFILLRNKGGKPRYRGTFIGKLHIFLFGKEKDDESDEIKGLYTRFDYWLWFTQHHYLQTLCSTLQLGVIILYYFYMLPNINIGIVSQIHKYTSPIIFALEILSFIMANVAYNGKIDKTNVDAYELIYPYEGLFDTRVRYCKKCGIVQPARSRHCGVTGQCIARFDHFCAWISKSVGEGNFRYFYFFLSLVSITCSYMTILCIVIIAKFLIKNQQSIEAMTKLKQIKDFKAVRNNHLGTALTALYNFVIFFPSFQLLIIHTKEMIQNMTQWEDHIVKKYIKKDKQNAVDIVAGRIELIALKANEEYFDMLVVNEKKDEDILDKKTTFSSFDEWAEMYLKFRQQAVSDNLKDSDIEVQKNDQDNDNIGCKI</sequence>
<evidence type="ECO:0000256" key="6">
    <source>
        <dbReference type="ARBA" id="ARBA00023315"/>
    </source>
</evidence>
<comment type="subcellular location">
    <subcellularLocation>
        <location evidence="1">Membrane</location>
        <topology evidence="1">Multi-pass membrane protein</topology>
    </subcellularLocation>
</comment>